<dbReference type="RefSeq" id="WP_049358424.1">
    <property type="nucleotide sequence ID" value="NZ_CAJZGU010000017.1"/>
</dbReference>
<dbReference type="EMBL" id="JABZXO010000017">
    <property type="protein sequence ID" value="MBF1657623.1"/>
    <property type="molecule type" value="Genomic_DNA"/>
</dbReference>
<keyword evidence="1" id="KW-0812">Transmembrane</keyword>
<organism evidence="2 3">
    <name type="scientific">Rothia mucilaginosa</name>
    <dbReference type="NCBI Taxonomy" id="43675"/>
    <lineage>
        <taxon>Bacteria</taxon>
        <taxon>Bacillati</taxon>
        <taxon>Actinomycetota</taxon>
        <taxon>Actinomycetes</taxon>
        <taxon>Micrococcales</taxon>
        <taxon>Micrococcaceae</taxon>
        <taxon>Rothia</taxon>
    </lineage>
</organism>
<feature type="transmembrane region" description="Helical" evidence="1">
    <location>
        <begin position="77"/>
        <end position="97"/>
    </location>
</feature>
<sequence>MMMNYTMIALWGVVNVLQTYKMFRSIIVYEINRRRDKKLYAKNIYITRGDRLEIIALVVVLPMMPALMFIAHLLGDVGFHFADVGFFLLTCAFLYFFNDVTGSYTKISPEGVEEDDGHGKKTFYPLNAIDKVTYRESYDSEIPDSVTFDTKSGERIARFGPIYEGYPLLAMTRFKMENDRWPDMNNPEEAAQVKAWMNWSSTIPHIKDKEISGLAEVDM</sequence>
<proteinExistence type="predicted"/>
<dbReference type="AlphaFoldDB" id="A0A930KVA5"/>
<feature type="transmembrane region" description="Helical" evidence="1">
    <location>
        <begin position="52"/>
        <end position="71"/>
    </location>
</feature>
<name>A0A930KVA5_9MICC</name>
<gene>
    <name evidence="2" type="ORF">HXO61_06805</name>
</gene>
<dbReference type="Proteomes" id="UP000770330">
    <property type="component" value="Unassembled WGS sequence"/>
</dbReference>
<keyword evidence="1" id="KW-1133">Transmembrane helix</keyword>
<comment type="caution">
    <text evidence="2">The sequence shown here is derived from an EMBL/GenBank/DDBJ whole genome shotgun (WGS) entry which is preliminary data.</text>
</comment>
<reference evidence="2" key="1">
    <citation type="submission" date="2020-04" db="EMBL/GenBank/DDBJ databases">
        <title>Deep metagenomics examines the oral microbiome during advanced dental caries in children, revealing novel taxa and co-occurrences with host molecules.</title>
        <authorList>
            <person name="Baker J.L."/>
            <person name="Morton J.T."/>
            <person name="Dinis M."/>
            <person name="Alvarez R."/>
            <person name="Tran N.C."/>
            <person name="Knight R."/>
            <person name="Edlund A."/>
        </authorList>
    </citation>
    <scope>NUCLEOTIDE SEQUENCE</scope>
    <source>
        <strain evidence="2">JCVI_39_bin.18</strain>
    </source>
</reference>
<keyword evidence="1" id="KW-0472">Membrane</keyword>
<evidence type="ECO:0000313" key="2">
    <source>
        <dbReference type="EMBL" id="MBF1657623.1"/>
    </source>
</evidence>
<protein>
    <submittedName>
        <fullName evidence="2">Uncharacterized protein</fullName>
    </submittedName>
</protein>
<evidence type="ECO:0000313" key="3">
    <source>
        <dbReference type="Proteomes" id="UP000770330"/>
    </source>
</evidence>
<evidence type="ECO:0000256" key="1">
    <source>
        <dbReference type="SAM" id="Phobius"/>
    </source>
</evidence>
<accession>A0A930KVA5</accession>